<dbReference type="InterPro" id="IPR050563">
    <property type="entry name" value="4-hydroxybenzoyl-CoA_TE"/>
</dbReference>
<keyword evidence="2" id="KW-1185">Reference proteome</keyword>
<name>A0A3N4KG52_9PEZI</name>
<protein>
    <recommendedName>
        <fullName evidence="3">Thioesterase/thiol ester dehydrase-isomerase</fullName>
    </recommendedName>
</protein>
<dbReference type="PANTHER" id="PTHR31793">
    <property type="entry name" value="4-HYDROXYBENZOYL-COA THIOESTERASE FAMILY MEMBER"/>
    <property type="match status" value="1"/>
</dbReference>
<dbReference type="Gene3D" id="3.10.129.10">
    <property type="entry name" value="Hotdog Thioesterase"/>
    <property type="match status" value="1"/>
</dbReference>
<evidence type="ECO:0000313" key="2">
    <source>
        <dbReference type="Proteomes" id="UP000276215"/>
    </source>
</evidence>
<dbReference type="Pfam" id="PF13279">
    <property type="entry name" value="4HBT_2"/>
    <property type="match status" value="1"/>
</dbReference>
<reference evidence="1 2" key="1">
    <citation type="journal article" date="2018" name="Nat. Ecol. Evol.">
        <title>Pezizomycetes genomes reveal the molecular basis of ectomycorrhizal truffle lifestyle.</title>
        <authorList>
            <person name="Murat C."/>
            <person name="Payen T."/>
            <person name="Noel B."/>
            <person name="Kuo A."/>
            <person name="Morin E."/>
            <person name="Chen J."/>
            <person name="Kohler A."/>
            <person name="Krizsan K."/>
            <person name="Balestrini R."/>
            <person name="Da Silva C."/>
            <person name="Montanini B."/>
            <person name="Hainaut M."/>
            <person name="Levati E."/>
            <person name="Barry K.W."/>
            <person name="Belfiori B."/>
            <person name="Cichocki N."/>
            <person name="Clum A."/>
            <person name="Dockter R.B."/>
            <person name="Fauchery L."/>
            <person name="Guy J."/>
            <person name="Iotti M."/>
            <person name="Le Tacon F."/>
            <person name="Lindquist E.A."/>
            <person name="Lipzen A."/>
            <person name="Malagnac F."/>
            <person name="Mello A."/>
            <person name="Molinier V."/>
            <person name="Miyauchi S."/>
            <person name="Poulain J."/>
            <person name="Riccioni C."/>
            <person name="Rubini A."/>
            <person name="Sitrit Y."/>
            <person name="Splivallo R."/>
            <person name="Traeger S."/>
            <person name="Wang M."/>
            <person name="Zifcakova L."/>
            <person name="Wipf D."/>
            <person name="Zambonelli A."/>
            <person name="Paolocci F."/>
            <person name="Nowrousian M."/>
            <person name="Ottonello S."/>
            <person name="Baldrian P."/>
            <person name="Spatafora J.W."/>
            <person name="Henrissat B."/>
            <person name="Nagy L.G."/>
            <person name="Aury J.M."/>
            <person name="Wincker P."/>
            <person name="Grigoriev I.V."/>
            <person name="Bonfante P."/>
            <person name="Martin F.M."/>
        </authorList>
    </citation>
    <scope>NUCLEOTIDE SEQUENCE [LARGE SCALE GENOMIC DNA]</scope>
    <source>
        <strain evidence="1 2">120613-1</strain>
    </source>
</reference>
<dbReference type="GO" id="GO:0047617">
    <property type="term" value="F:fatty acyl-CoA hydrolase activity"/>
    <property type="evidence" value="ECO:0007669"/>
    <property type="project" value="TreeGrafter"/>
</dbReference>
<organism evidence="1 2">
    <name type="scientific">Choiromyces venosus 120613-1</name>
    <dbReference type="NCBI Taxonomy" id="1336337"/>
    <lineage>
        <taxon>Eukaryota</taxon>
        <taxon>Fungi</taxon>
        <taxon>Dikarya</taxon>
        <taxon>Ascomycota</taxon>
        <taxon>Pezizomycotina</taxon>
        <taxon>Pezizomycetes</taxon>
        <taxon>Pezizales</taxon>
        <taxon>Tuberaceae</taxon>
        <taxon>Choiromyces</taxon>
    </lineage>
</organism>
<dbReference type="SUPFAM" id="SSF54637">
    <property type="entry name" value="Thioesterase/thiol ester dehydrase-isomerase"/>
    <property type="match status" value="1"/>
</dbReference>
<dbReference type="InterPro" id="IPR029069">
    <property type="entry name" value="HotDog_dom_sf"/>
</dbReference>
<dbReference type="EMBL" id="ML120356">
    <property type="protein sequence ID" value="RPB04855.1"/>
    <property type="molecule type" value="Genomic_DNA"/>
</dbReference>
<accession>A0A3N4KG52</accession>
<gene>
    <name evidence="1" type="ORF">L873DRAFT_1922410</name>
</gene>
<evidence type="ECO:0000313" key="1">
    <source>
        <dbReference type="EMBL" id="RPB04855.1"/>
    </source>
</evidence>
<dbReference type="OrthoDB" id="5538558at2759"/>
<sequence length="273" mass="31370">MSLKQSLSNSLSLFRLVSRPATIRKFATTACCYTQPPIAPPKNPRWLSDTKDRIGRLFFHGATPEESREAGEILSLLTKNWREYIAGSEGFLTGEKRRGLFRHNVVWGHVNNVTYTRWAESARVNWAWNFAKHVDPANRNLWAELWTTRGVGLILKSIQVDYKFPMEWPDKVTVYHKLSEVGDSSFTLGVIILSEKHQRPAAQCMEDIVVYNYKPKDKSPPGRAPFPEFVRAQFESTLQLQREAKEDALDAIRDIDARVNALEMKVMSRKEMT</sequence>
<dbReference type="PANTHER" id="PTHR31793:SF39">
    <property type="entry name" value="THIOESTERASE_THIOL ESTER DEHYDRASE-ISOMERASE"/>
    <property type="match status" value="1"/>
</dbReference>
<dbReference type="AlphaFoldDB" id="A0A3N4KG52"/>
<proteinExistence type="predicted"/>
<evidence type="ECO:0008006" key="3">
    <source>
        <dbReference type="Google" id="ProtNLM"/>
    </source>
</evidence>
<dbReference type="Proteomes" id="UP000276215">
    <property type="component" value="Unassembled WGS sequence"/>
</dbReference>
<dbReference type="CDD" id="cd00586">
    <property type="entry name" value="4HBT"/>
    <property type="match status" value="1"/>
</dbReference>